<dbReference type="InterPro" id="IPR007202">
    <property type="entry name" value="4Fe-4S_dom"/>
</dbReference>
<dbReference type="eggNOG" id="COG4871">
    <property type="taxonomic scope" value="Bacteria"/>
</dbReference>
<dbReference type="KEGG" id="dol:Dole_2880"/>
<protein>
    <submittedName>
        <fullName evidence="6">Fe-S cluster domain protein</fullName>
    </submittedName>
</protein>
<evidence type="ECO:0000256" key="3">
    <source>
        <dbReference type="ARBA" id="ARBA00023004"/>
    </source>
</evidence>
<keyword evidence="3" id="KW-0408">Iron</keyword>
<sequence length="173" mass="19063">MLLETYHLEIFNSECMPGAMGVHCFAHLDQDVSEALPYLNAVLGGDVYLSDPPSVTFKAQGKLITVSGRKIAINALKDEAEAGKLVEWLKNEINQAWENRAEITPCYKGRAKPQLIEILKLLPRTNCKKCGQPTCMVFAAQVMDGGRGPDDCPELSQKNREKLGAYLSGFDFG</sequence>
<dbReference type="PANTHER" id="PTHR36214:SF3">
    <property type="entry name" value="ACETYL-COA DECARBONYLASE_SYNTHASE COMPLEX SUBUNIT GAMMA"/>
    <property type="match status" value="1"/>
</dbReference>
<evidence type="ECO:0000313" key="7">
    <source>
        <dbReference type="Proteomes" id="UP000008561"/>
    </source>
</evidence>
<dbReference type="GO" id="GO:0051539">
    <property type="term" value="F:4 iron, 4 sulfur cluster binding"/>
    <property type="evidence" value="ECO:0007669"/>
    <property type="project" value="UniProtKB-KW"/>
</dbReference>
<dbReference type="Pfam" id="PF04060">
    <property type="entry name" value="FeS"/>
    <property type="match status" value="1"/>
</dbReference>
<evidence type="ECO:0000256" key="1">
    <source>
        <dbReference type="ARBA" id="ARBA00022485"/>
    </source>
</evidence>
<accession>A8ZYF8</accession>
<dbReference type="AlphaFoldDB" id="A8ZYF8"/>
<evidence type="ECO:0000256" key="4">
    <source>
        <dbReference type="ARBA" id="ARBA00023014"/>
    </source>
</evidence>
<dbReference type="PROSITE" id="PS51656">
    <property type="entry name" value="4FE4S"/>
    <property type="match status" value="1"/>
</dbReference>
<dbReference type="InterPro" id="IPR051069">
    <property type="entry name" value="ACDS_complex_subunit"/>
</dbReference>
<reference evidence="6 7" key="1">
    <citation type="submission" date="2007-10" db="EMBL/GenBank/DDBJ databases">
        <title>Complete sequence of Desulfococcus oleovorans Hxd3.</title>
        <authorList>
            <consortium name="US DOE Joint Genome Institute"/>
            <person name="Copeland A."/>
            <person name="Lucas S."/>
            <person name="Lapidus A."/>
            <person name="Barry K."/>
            <person name="Glavina del Rio T."/>
            <person name="Dalin E."/>
            <person name="Tice H."/>
            <person name="Pitluck S."/>
            <person name="Kiss H."/>
            <person name="Brettin T."/>
            <person name="Bruce D."/>
            <person name="Detter J.C."/>
            <person name="Han C."/>
            <person name="Schmutz J."/>
            <person name="Larimer F."/>
            <person name="Land M."/>
            <person name="Hauser L."/>
            <person name="Kyrpides N."/>
            <person name="Kim E."/>
            <person name="Wawrik B."/>
            <person name="Richardson P."/>
        </authorList>
    </citation>
    <scope>NUCLEOTIDE SEQUENCE [LARGE SCALE GENOMIC DNA]</scope>
    <source>
        <strain evidence="7">DSM 6200 / JCM 39069 / Hxd3</strain>
    </source>
</reference>
<feature type="domain" description="4Fe-4S" evidence="5">
    <location>
        <begin position="110"/>
        <end position="169"/>
    </location>
</feature>
<dbReference type="RefSeq" id="WP_012176294.1">
    <property type="nucleotide sequence ID" value="NC_009943.1"/>
</dbReference>
<evidence type="ECO:0000313" key="6">
    <source>
        <dbReference type="EMBL" id="ABW68683.1"/>
    </source>
</evidence>
<keyword evidence="7" id="KW-1185">Reference proteome</keyword>
<dbReference type="GO" id="GO:0046872">
    <property type="term" value="F:metal ion binding"/>
    <property type="evidence" value="ECO:0007669"/>
    <property type="project" value="UniProtKB-KW"/>
</dbReference>
<keyword evidence="2" id="KW-0479">Metal-binding</keyword>
<dbReference type="Gene3D" id="1.10.15.40">
    <property type="entry name" value="Electron transport complex subunit B, putative Fe-S cluster"/>
    <property type="match status" value="1"/>
</dbReference>
<dbReference type="OrthoDB" id="9793312at2"/>
<gene>
    <name evidence="6" type="ordered locus">Dole_2880</name>
</gene>
<dbReference type="HOGENOM" id="CLU_127723_0_0_7"/>
<dbReference type="Proteomes" id="UP000008561">
    <property type="component" value="Chromosome"/>
</dbReference>
<dbReference type="STRING" id="96561.Dole_2880"/>
<keyword evidence="4" id="KW-0411">Iron-sulfur</keyword>
<organism evidence="6 7">
    <name type="scientific">Desulfosudis oleivorans (strain DSM 6200 / JCM 39069 / Hxd3)</name>
    <name type="common">Desulfococcus oleovorans</name>
    <dbReference type="NCBI Taxonomy" id="96561"/>
    <lineage>
        <taxon>Bacteria</taxon>
        <taxon>Pseudomonadati</taxon>
        <taxon>Thermodesulfobacteriota</taxon>
        <taxon>Desulfobacteria</taxon>
        <taxon>Desulfobacterales</taxon>
        <taxon>Desulfosudaceae</taxon>
        <taxon>Desulfosudis</taxon>
    </lineage>
</organism>
<keyword evidence="1" id="KW-0004">4Fe-4S</keyword>
<name>A8ZYF8_DESOH</name>
<dbReference type="PANTHER" id="PTHR36214">
    <property type="match status" value="1"/>
</dbReference>
<proteinExistence type="predicted"/>
<evidence type="ECO:0000259" key="5">
    <source>
        <dbReference type="PROSITE" id="PS51656"/>
    </source>
</evidence>
<evidence type="ECO:0000256" key="2">
    <source>
        <dbReference type="ARBA" id="ARBA00022723"/>
    </source>
</evidence>
<dbReference type="EMBL" id="CP000859">
    <property type="protein sequence ID" value="ABW68683.1"/>
    <property type="molecule type" value="Genomic_DNA"/>
</dbReference>